<evidence type="ECO:0000313" key="2">
    <source>
        <dbReference type="EMBL" id="MEN7551613.1"/>
    </source>
</evidence>
<evidence type="ECO:0000256" key="1">
    <source>
        <dbReference type="SAM" id="Phobius"/>
    </source>
</evidence>
<feature type="transmembrane region" description="Helical" evidence="1">
    <location>
        <begin position="442"/>
        <end position="462"/>
    </location>
</feature>
<dbReference type="PANTHER" id="PTHR43471:SF1">
    <property type="entry name" value="ABC TRANSPORTER PERMEASE PROTEIN NOSY-RELATED"/>
    <property type="match status" value="1"/>
</dbReference>
<proteinExistence type="predicted"/>
<dbReference type="RefSeq" id="WP_346824393.1">
    <property type="nucleotide sequence ID" value="NZ_JBDKWZ010000024.1"/>
</dbReference>
<dbReference type="Pfam" id="PF12040">
    <property type="entry name" value="DUF3526"/>
    <property type="match status" value="1"/>
</dbReference>
<gene>
    <name evidence="2" type="ORF">AAG747_27105</name>
</gene>
<dbReference type="EMBL" id="JBDKWZ010000024">
    <property type="protein sequence ID" value="MEN7551613.1"/>
    <property type="molecule type" value="Genomic_DNA"/>
</dbReference>
<reference evidence="2 3" key="1">
    <citation type="submission" date="2024-04" db="EMBL/GenBank/DDBJ databases">
        <title>Novel genus in family Flammeovirgaceae.</title>
        <authorList>
            <person name="Nguyen T.H."/>
            <person name="Vuong T.Q."/>
            <person name="Le H."/>
            <person name="Kim S.-G."/>
        </authorList>
    </citation>
    <scope>NUCLEOTIDE SEQUENCE [LARGE SCALE GENOMIC DNA]</scope>
    <source>
        <strain evidence="2 3">JCM 23209</strain>
    </source>
</reference>
<dbReference type="InterPro" id="IPR021913">
    <property type="entry name" value="DUF3526"/>
</dbReference>
<dbReference type="Proteomes" id="UP001403385">
    <property type="component" value="Unassembled WGS sequence"/>
</dbReference>
<dbReference type="GO" id="GO:0005886">
    <property type="term" value="C:plasma membrane"/>
    <property type="evidence" value="ECO:0007669"/>
    <property type="project" value="UniProtKB-SubCell"/>
</dbReference>
<sequence>MVKSIARKEFISTLRDKRFVTLSALLFFLLLTATLVGLHSFNQLQAERTAAQETVREQWVNQPDRHPHRVAHYGSFVFRPKSGLSFLDFGIDSYTGVSVFLEAHRQNSANFSQAQQSGSLIRFGEMTVAFVLQMLLPLLIIFLCFGAFTQEKESGTLKILLTQGITLRQIAWAKIRGYSQVTGLITGPALLVAGCFIFGLNSFEVNPEIFFRLFLFLSLYAVYFFICIAGSVIVSALSKSSRLALVSLLGIWILSCIIIPKAASNLGAGLYPAPTKAQMDADVHEEAVKGIDGHNPKDKRGEALLTSLLIQYRVDSVHQLPVNFEGIVMAEGEEYSSKVYQKHFEELQQTFHQQNSIAVWAGFFNPYLALRQLSMGLAGADFHHYVHFQQEAESYRYRFVQRLNELQATHITYGNKNQRLAAETWSTFEPFDYRAPSVGWVLVRHLIPLLALGGWLFLLLALGPKLIEKAQIV</sequence>
<comment type="caution">
    <text evidence="2">The sequence shown here is derived from an EMBL/GenBank/DDBJ whole genome shotgun (WGS) entry which is preliminary data.</text>
</comment>
<keyword evidence="1" id="KW-0472">Membrane</keyword>
<dbReference type="PANTHER" id="PTHR43471">
    <property type="entry name" value="ABC TRANSPORTER PERMEASE"/>
    <property type="match status" value="1"/>
</dbReference>
<feature type="transmembrane region" description="Helical" evidence="1">
    <location>
        <begin position="243"/>
        <end position="263"/>
    </location>
</feature>
<name>A0AAW9SKF6_9BACT</name>
<feature type="transmembrane region" description="Helical" evidence="1">
    <location>
        <begin position="128"/>
        <end position="148"/>
    </location>
</feature>
<evidence type="ECO:0000313" key="3">
    <source>
        <dbReference type="Proteomes" id="UP001403385"/>
    </source>
</evidence>
<feature type="transmembrane region" description="Helical" evidence="1">
    <location>
        <begin position="181"/>
        <end position="203"/>
    </location>
</feature>
<dbReference type="Pfam" id="PF12679">
    <property type="entry name" value="ABC2_membrane_2"/>
    <property type="match status" value="1"/>
</dbReference>
<accession>A0AAW9SKF6</accession>
<dbReference type="GO" id="GO:0140359">
    <property type="term" value="F:ABC-type transporter activity"/>
    <property type="evidence" value="ECO:0007669"/>
    <property type="project" value="InterPro"/>
</dbReference>
<protein>
    <submittedName>
        <fullName evidence="2">DUF3526 domain-containing protein</fullName>
    </submittedName>
</protein>
<keyword evidence="1" id="KW-1133">Transmembrane helix</keyword>
<feature type="transmembrane region" description="Helical" evidence="1">
    <location>
        <begin position="209"/>
        <end position="236"/>
    </location>
</feature>
<keyword evidence="3" id="KW-1185">Reference proteome</keyword>
<organism evidence="2 3">
    <name type="scientific">Rapidithrix thailandica</name>
    <dbReference type="NCBI Taxonomy" id="413964"/>
    <lineage>
        <taxon>Bacteria</taxon>
        <taxon>Pseudomonadati</taxon>
        <taxon>Bacteroidota</taxon>
        <taxon>Cytophagia</taxon>
        <taxon>Cytophagales</taxon>
        <taxon>Flammeovirgaceae</taxon>
        <taxon>Rapidithrix</taxon>
    </lineage>
</organism>
<keyword evidence="1" id="KW-0812">Transmembrane</keyword>
<dbReference type="AlphaFoldDB" id="A0AAW9SKF6"/>